<sequence length="159" mass="16979">MASVERRFKRKPDDKSKQTVSAFMVDGWATANSINCCLVEKGDGPSGWSPVSPEGHRSVRKVAGQSGRSSVSSKGPEGHRSVQKVRKVTGQSGRSPVSPEGYRSFRKGDDISGKLTASSESYRVLGRVDGGPRRPTVSSGSTELNVTMTLIEGQRGIPS</sequence>
<dbReference type="Proteomes" id="UP000192578">
    <property type="component" value="Unassembled WGS sequence"/>
</dbReference>
<organism evidence="2 3">
    <name type="scientific">Hypsibius exemplaris</name>
    <name type="common">Freshwater tardigrade</name>
    <dbReference type="NCBI Taxonomy" id="2072580"/>
    <lineage>
        <taxon>Eukaryota</taxon>
        <taxon>Metazoa</taxon>
        <taxon>Ecdysozoa</taxon>
        <taxon>Tardigrada</taxon>
        <taxon>Eutardigrada</taxon>
        <taxon>Parachela</taxon>
        <taxon>Hypsibioidea</taxon>
        <taxon>Hypsibiidae</taxon>
        <taxon>Hypsibius</taxon>
    </lineage>
</organism>
<feature type="region of interest" description="Disordered" evidence="1">
    <location>
        <begin position="39"/>
        <end position="113"/>
    </location>
</feature>
<evidence type="ECO:0000313" key="3">
    <source>
        <dbReference type="Proteomes" id="UP000192578"/>
    </source>
</evidence>
<reference evidence="3" key="1">
    <citation type="submission" date="2017-01" db="EMBL/GenBank/DDBJ databases">
        <title>Comparative genomics of anhydrobiosis in the tardigrade Hypsibius dujardini.</title>
        <authorList>
            <person name="Yoshida Y."/>
            <person name="Koutsovoulos G."/>
            <person name="Laetsch D."/>
            <person name="Stevens L."/>
            <person name="Kumar S."/>
            <person name="Horikawa D."/>
            <person name="Ishino K."/>
            <person name="Komine S."/>
            <person name="Tomita M."/>
            <person name="Blaxter M."/>
            <person name="Arakawa K."/>
        </authorList>
    </citation>
    <scope>NUCLEOTIDE SEQUENCE [LARGE SCALE GENOMIC DNA]</scope>
    <source>
        <strain evidence="3">Z151</strain>
    </source>
</reference>
<dbReference type="AlphaFoldDB" id="A0A9X6RJF9"/>
<name>A0A9X6RJF9_HYPEX</name>
<evidence type="ECO:0000256" key="1">
    <source>
        <dbReference type="SAM" id="MobiDB-lite"/>
    </source>
</evidence>
<protein>
    <submittedName>
        <fullName evidence="2">Uncharacterized protein</fullName>
    </submittedName>
</protein>
<dbReference type="EMBL" id="MTYJ01000177">
    <property type="protein sequence ID" value="OWA49926.1"/>
    <property type="molecule type" value="Genomic_DNA"/>
</dbReference>
<proteinExistence type="predicted"/>
<comment type="caution">
    <text evidence="2">The sequence shown here is derived from an EMBL/GenBank/DDBJ whole genome shotgun (WGS) entry which is preliminary data.</text>
</comment>
<gene>
    <name evidence="2" type="ORF">BV898_14460</name>
</gene>
<evidence type="ECO:0000313" key="2">
    <source>
        <dbReference type="EMBL" id="OWA49926.1"/>
    </source>
</evidence>
<accession>A0A9X6RJF9</accession>
<keyword evidence="3" id="KW-1185">Reference proteome</keyword>